<dbReference type="GO" id="GO:0035597">
    <property type="term" value="F:tRNA-2-methylthio-N(6)-dimethylallyladenosine(37) synthase activity"/>
    <property type="evidence" value="ECO:0007669"/>
    <property type="project" value="UniProtKB-EC"/>
</dbReference>
<keyword evidence="4 14" id="KW-0808">Transferase</keyword>
<evidence type="ECO:0000256" key="3">
    <source>
        <dbReference type="ARBA" id="ARBA00022490"/>
    </source>
</evidence>
<dbReference type="Pfam" id="PF00919">
    <property type="entry name" value="UPF0004"/>
    <property type="match status" value="1"/>
</dbReference>
<evidence type="ECO:0000313" key="19">
    <source>
        <dbReference type="Proteomes" id="UP000198925"/>
    </source>
</evidence>
<dbReference type="InterPro" id="IPR005839">
    <property type="entry name" value="Methylthiotransferase"/>
</dbReference>
<dbReference type="FunFam" id="3.80.30.20:FF:000001">
    <property type="entry name" value="tRNA-2-methylthio-N(6)-dimethylallyladenosine synthase 2"/>
    <property type="match status" value="1"/>
</dbReference>
<dbReference type="CDD" id="cd01335">
    <property type="entry name" value="Radical_SAM"/>
    <property type="match status" value="1"/>
</dbReference>
<evidence type="ECO:0000259" key="16">
    <source>
        <dbReference type="PROSITE" id="PS51449"/>
    </source>
</evidence>
<dbReference type="GO" id="GO:0005829">
    <property type="term" value="C:cytosol"/>
    <property type="evidence" value="ECO:0007669"/>
    <property type="project" value="TreeGrafter"/>
</dbReference>
<dbReference type="InterPro" id="IPR006463">
    <property type="entry name" value="MiaB_methiolase"/>
</dbReference>
<dbReference type="Pfam" id="PF04055">
    <property type="entry name" value="Radical_SAM"/>
    <property type="match status" value="1"/>
</dbReference>
<accession>A0A1G6JA69</accession>
<keyword evidence="5 14" id="KW-0949">S-adenosyl-L-methionine</keyword>
<keyword evidence="6 14" id="KW-0819">tRNA processing</keyword>
<sequence length="473" mass="50787">MGLGLGMTANGAATRRRLFLRTWGCQMNVYDSGRMADVLAPLGYAPVDAPEGADMVILNTCHIREKASEKLFSELGRLREMKREREAAGAGMVLAVAGCVAQAEGAEITRRAPWVDIVLGPQTYHRLPEMVARASRAAGAVIETEMPVEQKFDHLPEGAASQGITAFLTVQEGCDKFCSFCVVPYTRGAEYSRPAAAVLAEARRLVAAGAREITLLGQNVNAYHGEGPGGRVWGLGRLLRALAEIPDLLRLRYTTSHPRDMDEDLIAAHRDVPALMPYLHLPVQSGSDRVLAAMNRGHTAAEFLAVVERLREARPDLALSSDFITGHPGETAADFAQTMALVERVGFAGAYSFKYSPRPGTPAAGAPLQVPEAEKDARLQALQALLREQQEAFNRSRIGLTMPVLLTGPGRHPGQVAGRSPWLQPVHLLGPAALIGREVPVRILAAHPNSLSGLLLAEDAPSPSLRAEEPAPA</sequence>
<dbReference type="PROSITE" id="PS51918">
    <property type="entry name" value="RADICAL_SAM"/>
    <property type="match status" value="1"/>
</dbReference>
<dbReference type="SFLD" id="SFLDF00273">
    <property type="entry name" value="(dimethylallyl)adenosine_tRNA"/>
    <property type="match status" value="1"/>
</dbReference>
<dbReference type="SFLD" id="SFLDS00029">
    <property type="entry name" value="Radical_SAM"/>
    <property type="match status" value="1"/>
</dbReference>
<keyword evidence="19" id="KW-1185">Reference proteome</keyword>
<dbReference type="SUPFAM" id="SSF102114">
    <property type="entry name" value="Radical SAM enzymes"/>
    <property type="match status" value="1"/>
</dbReference>
<evidence type="ECO:0000256" key="1">
    <source>
        <dbReference type="ARBA" id="ARBA00003234"/>
    </source>
</evidence>
<dbReference type="NCBIfam" id="TIGR00089">
    <property type="entry name" value="MiaB/RimO family radical SAM methylthiotransferase"/>
    <property type="match status" value="1"/>
</dbReference>
<evidence type="ECO:0000313" key="18">
    <source>
        <dbReference type="EMBL" id="SDC15285.1"/>
    </source>
</evidence>
<comment type="catalytic activity">
    <reaction evidence="14">
        <text>N(6)-dimethylallyladenosine(37) in tRNA + (sulfur carrier)-SH + AH2 + 2 S-adenosyl-L-methionine = 2-methylsulfanyl-N(6)-dimethylallyladenosine(37) in tRNA + (sulfur carrier)-H + 5'-deoxyadenosine + L-methionine + A + S-adenosyl-L-homocysteine + 2 H(+)</text>
        <dbReference type="Rhea" id="RHEA:37067"/>
        <dbReference type="Rhea" id="RHEA-COMP:10375"/>
        <dbReference type="Rhea" id="RHEA-COMP:10376"/>
        <dbReference type="Rhea" id="RHEA-COMP:14737"/>
        <dbReference type="Rhea" id="RHEA-COMP:14739"/>
        <dbReference type="ChEBI" id="CHEBI:13193"/>
        <dbReference type="ChEBI" id="CHEBI:15378"/>
        <dbReference type="ChEBI" id="CHEBI:17319"/>
        <dbReference type="ChEBI" id="CHEBI:17499"/>
        <dbReference type="ChEBI" id="CHEBI:29917"/>
        <dbReference type="ChEBI" id="CHEBI:57844"/>
        <dbReference type="ChEBI" id="CHEBI:57856"/>
        <dbReference type="ChEBI" id="CHEBI:59789"/>
        <dbReference type="ChEBI" id="CHEBI:64428"/>
        <dbReference type="ChEBI" id="CHEBI:74415"/>
        <dbReference type="ChEBI" id="CHEBI:74417"/>
        <dbReference type="EC" id="2.8.4.3"/>
    </reaction>
</comment>
<dbReference type="InterPro" id="IPR007197">
    <property type="entry name" value="rSAM"/>
</dbReference>
<keyword evidence="8 14" id="KW-0408">Iron</keyword>
<dbReference type="AlphaFoldDB" id="A0A1G6JA69"/>
<name>A0A1G6JA69_9PROT</name>
<dbReference type="InterPro" id="IPR058240">
    <property type="entry name" value="rSAM_sf"/>
</dbReference>
<evidence type="ECO:0000256" key="12">
    <source>
        <dbReference type="ARBA" id="ARBA00080698"/>
    </source>
</evidence>
<keyword evidence="7 14" id="KW-0479">Metal-binding</keyword>
<keyword evidence="9 14" id="KW-0411">Iron-sulfur</keyword>
<feature type="domain" description="MTTase N-terminal" evidence="16">
    <location>
        <begin position="16"/>
        <end position="136"/>
    </location>
</feature>
<dbReference type="Pfam" id="PF01938">
    <property type="entry name" value="TRAM"/>
    <property type="match status" value="1"/>
</dbReference>
<dbReference type="SMART" id="SM00729">
    <property type="entry name" value="Elp3"/>
    <property type="match status" value="1"/>
</dbReference>
<dbReference type="HAMAP" id="MF_01864">
    <property type="entry name" value="tRNA_metthiotr_MiaB"/>
    <property type="match status" value="1"/>
</dbReference>
<feature type="binding site" evidence="14">
    <location>
        <position position="99"/>
    </location>
    <ligand>
        <name>[4Fe-4S] cluster</name>
        <dbReference type="ChEBI" id="CHEBI:49883"/>
        <label>1</label>
    </ligand>
</feature>
<dbReference type="GO" id="GO:0046872">
    <property type="term" value="F:metal ion binding"/>
    <property type="evidence" value="ECO:0007669"/>
    <property type="project" value="UniProtKB-KW"/>
</dbReference>
<protein>
    <recommendedName>
        <fullName evidence="11 14">tRNA-2-methylthio-N(6)-dimethylallyladenosine synthase</fullName>
        <ecNumber evidence="10 14">2.8.4.3</ecNumber>
    </recommendedName>
    <alternativeName>
        <fullName evidence="13 14">(Dimethylallyl)adenosine tRNA methylthiotransferase MiaB</fullName>
    </alternativeName>
    <alternativeName>
        <fullName evidence="12 14">tRNA-i(6)A37 methylthiotransferase</fullName>
    </alternativeName>
</protein>
<dbReference type="PROSITE" id="PS50926">
    <property type="entry name" value="TRAM"/>
    <property type="match status" value="1"/>
</dbReference>
<keyword evidence="2 14" id="KW-0004">4Fe-4S</keyword>
<dbReference type="NCBIfam" id="TIGR01574">
    <property type="entry name" value="miaB-methiolase"/>
    <property type="match status" value="1"/>
</dbReference>
<organism evidence="18 19">
    <name type="scientific">Belnapia rosea</name>
    <dbReference type="NCBI Taxonomy" id="938405"/>
    <lineage>
        <taxon>Bacteria</taxon>
        <taxon>Pseudomonadati</taxon>
        <taxon>Pseudomonadota</taxon>
        <taxon>Alphaproteobacteria</taxon>
        <taxon>Acetobacterales</taxon>
        <taxon>Roseomonadaceae</taxon>
        <taxon>Belnapia</taxon>
    </lineage>
</organism>
<feature type="binding site" evidence="14">
    <location>
        <position position="25"/>
    </location>
    <ligand>
        <name>[4Fe-4S] cluster</name>
        <dbReference type="ChEBI" id="CHEBI:49883"/>
        <label>1</label>
    </ligand>
</feature>
<dbReference type="EMBL" id="FMZX01000001">
    <property type="protein sequence ID" value="SDC15285.1"/>
    <property type="molecule type" value="Genomic_DNA"/>
</dbReference>
<evidence type="ECO:0000256" key="9">
    <source>
        <dbReference type="ARBA" id="ARBA00023014"/>
    </source>
</evidence>
<proteinExistence type="inferred from homology"/>
<dbReference type="SFLD" id="SFLDG01082">
    <property type="entry name" value="B12-binding_domain_containing"/>
    <property type="match status" value="1"/>
</dbReference>
<dbReference type="SFLD" id="SFLDG01061">
    <property type="entry name" value="methylthiotransferase"/>
    <property type="match status" value="1"/>
</dbReference>
<gene>
    <name evidence="14" type="primary">miaB</name>
    <name evidence="18" type="ORF">SAMN04487779_1001100</name>
</gene>
<dbReference type="PROSITE" id="PS01278">
    <property type="entry name" value="MTTASE_RADICAL"/>
    <property type="match status" value="1"/>
</dbReference>
<dbReference type="InterPro" id="IPR020612">
    <property type="entry name" value="Methylthiotransferase_CS"/>
</dbReference>
<keyword evidence="3 14" id="KW-0963">Cytoplasm</keyword>
<evidence type="ECO:0000256" key="6">
    <source>
        <dbReference type="ARBA" id="ARBA00022694"/>
    </source>
</evidence>
<feature type="binding site" evidence="14">
    <location>
        <position position="178"/>
    </location>
    <ligand>
        <name>[4Fe-4S] cluster</name>
        <dbReference type="ChEBI" id="CHEBI:49883"/>
        <label>2</label>
        <note>4Fe-4S-S-AdoMet</note>
    </ligand>
</feature>
<evidence type="ECO:0000256" key="11">
    <source>
        <dbReference type="ARBA" id="ARBA00068570"/>
    </source>
</evidence>
<feature type="binding site" evidence="14">
    <location>
        <position position="61"/>
    </location>
    <ligand>
        <name>[4Fe-4S] cluster</name>
        <dbReference type="ChEBI" id="CHEBI:49883"/>
        <label>1</label>
    </ligand>
</feature>
<evidence type="ECO:0000256" key="10">
    <source>
        <dbReference type="ARBA" id="ARBA00033765"/>
    </source>
</evidence>
<dbReference type="STRING" id="938405.SAMN02927895_00287"/>
<feature type="domain" description="TRAM" evidence="15">
    <location>
        <begin position="395"/>
        <end position="457"/>
    </location>
</feature>
<dbReference type="InterPro" id="IPR023404">
    <property type="entry name" value="rSAM_horseshoe"/>
</dbReference>
<dbReference type="PANTHER" id="PTHR43020">
    <property type="entry name" value="CDK5 REGULATORY SUBUNIT-ASSOCIATED PROTEIN 1"/>
    <property type="match status" value="1"/>
</dbReference>
<comment type="subunit">
    <text evidence="14">Monomer.</text>
</comment>
<evidence type="ECO:0000256" key="14">
    <source>
        <dbReference type="HAMAP-Rule" id="MF_01864"/>
    </source>
</evidence>
<dbReference type="EC" id="2.8.4.3" evidence="10 14"/>
<evidence type="ECO:0000256" key="2">
    <source>
        <dbReference type="ARBA" id="ARBA00022485"/>
    </source>
</evidence>
<dbReference type="InterPro" id="IPR002792">
    <property type="entry name" value="TRAM_dom"/>
</dbReference>
<comment type="function">
    <text evidence="1 14">Catalyzes the methylthiolation of N6-(dimethylallyl)adenosine (i(6)A), leading to the formation of 2-methylthio-N6-(dimethylallyl)adenosine (ms(2)i(6)A) at position 37 in tRNAs that read codons beginning with uridine.</text>
</comment>
<feature type="binding site" evidence="14">
    <location>
        <position position="174"/>
    </location>
    <ligand>
        <name>[4Fe-4S] cluster</name>
        <dbReference type="ChEBI" id="CHEBI:49883"/>
        <label>2</label>
        <note>4Fe-4S-S-AdoMet</note>
    </ligand>
</feature>
<evidence type="ECO:0000259" key="15">
    <source>
        <dbReference type="PROSITE" id="PS50926"/>
    </source>
</evidence>
<dbReference type="InterPro" id="IPR006638">
    <property type="entry name" value="Elp3/MiaA/NifB-like_rSAM"/>
</dbReference>
<dbReference type="Gene3D" id="3.80.30.20">
    <property type="entry name" value="tm_1862 like domain"/>
    <property type="match status" value="1"/>
</dbReference>
<evidence type="ECO:0000256" key="5">
    <source>
        <dbReference type="ARBA" id="ARBA00022691"/>
    </source>
</evidence>
<evidence type="ECO:0000256" key="7">
    <source>
        <dbReference type="ARBA" id="ARBA00022723"/>
    </source>
</evidence>
<comment type="cofactor">
    <cofactor evidence="14">
        <name>[4Fe-4S] cluster</name>
        <dbReference type="ChEBI" id="CHEBI:49883"/>
    </cofactor>
    <text evidence="14">Binds 2 [4Fe-4S] clusters. One cluster is coordinated with 3 cysteines and an exchangeable S-adenosyl-L-methionine.</text>
</comment>
<comment type="subcellular location">
    <subcellularLocation>
        <location evidence="14">Cytoplasm</location>
    </subcellularLocation>
</comment>
<reference evidence="18 19" key="1">
    <citation type="submission" date="2016-10" db="EMBL/GenBank/DDBJ databases">
        <authorList>
            <person name="de Groot N.N."/>
        </authorList>
    </citation>
    <scope>NUCLEOTIDE SEQUENCE [LARGE SCALE GENOMIC DNA]</scope>
    <source>
        <strain evidence="18 19">CPCC 100156</strain>
    </source>
</reference>
<comment type="similarity">
    <text evidence="14">Belongs to the methylthiotransferase family. MiaB subfamily.</text>
</comment>
<dbReference type="InterPro" id="IPR013848">
    <property type="entry name" value="Methylthiotransferase_N"/>
</dbReference>
<feature type="domain" description="Radical SAM core" evidence="17">
    <location>
        <begin position="160"/>
        <end position="392"/>
    </location>
</feature>
<dbReference type="PROSITE" id="PS51449">
    <property type="entry name" value="MTTASE_N"/>
    <property type="match status" value="1"/>
</dbReference>
<evidence type="ECO:0000259" key="17">
    <source>
        <dbReference type="PROSITE" id="PS51918"/>
    </source>
</evidence>
<feature type="binding site" evidence="14">
    <location>
        <position position="181"/>
    </location>
    <ligand>
        <name>[4Fe-4S] cluster</name>
        <dbReference type="ChEBI" id="CHEBI:49883"/>
        <label>2</label>
        <note>4Fe-4S-S-AdoMet</note>
    </ligand>
</feature>
<dbReference type="GO" id="GO:0051539">
    <property type="term" value="F:4 iron, 4 sulfur cluster binding"/>
    <property type="evidence" value="ECO:0007669"/>
    <property type="project" value="UniProtKB-UniRule"/>
</dbReference>
<evidence type="ECO:0000256" key="8">
    <source>
        <dbReference type="ARBA" id="ARBA00023004"/>
    </source>
</evidence>
<dbReference type="InterPro" id="IPR038135">
    <property type="entry name" value="Methylthiotransferase_N_sf"/>
</dbReference>
<dbReference type="PANTHER" id="PTHR43020:SF2">
    <property type="entry name" value="MITOCHONDRIAL TRNA METHYLTHIOTRANSFERASE CDK5RAP1"/>
    <property type="match status" value="1"/>
</dbReference>
<evidence type="ECO:0000256" key="4">
    <source>
        <dbReference type="ARBA" id="ARBA00022679"/>
    </source>
</evidence>
<evidence type="ECO:0000256" key="13">
    <source>
        <dbReference type="ARBA" id="ARBA00081141"/>
    </source>
</evidence>
<dbReference type="Gene3D" id="3.40.50.12160">
    <property type="entry name" value="Methylthiotransferase, N-terminal domain"/>
    <property type="match status" value="1"/>
</dbReference>
<dbReference type="Proteomes" id="UP000198925">
    <property type="component" value="Unassembled WGS sequence"/>
</dbReference>
<dbReference type="FunFam" id="3.40.50.12160:FF:000003">
    <property type="entry name" value="CDK5 regulatory subunit-associated protein 1"/>
    <property type="match status" value="1"/>
</dbReference>